<evidence type="ECO:0000313" key="2">
    <source>
        <dbReference type="EMBL" id="HIT38768.1"/>
    </source>
</evidence>
<organism evidence="2 3">
    <name type="scientific">Candidatus Caccoplasma intestinavium</name>
    <dbReference type="NCBI Taxonomy" id="2840716"/>
    <lineage>
        <taxon>Bacteria</taxon>
        <taxon>Pseudomonadati</taxon>
        <taxon>Bacteroidota</taxon>
        <taxon>Bacteroidia</taxon>
        <taxon>Bacteroidales</taxon>
        <taxon>Bacteroidaceae</taxon>
        <taxon>Bacteroidaceae incertae sedis</taxon>
        <taxon>Candidatus Caccoplasma</taxon>
    </lineage>
</organism>
<evidence type="ECO:0000256" key="1">
    <source>
        <dbReference type="SAM" id="SignalP"/>
    </source>
</evidence>
<gene>
    <name evidence="2" type="ORF">IAD06_01825</name>
</gene>
<evidence type="ECO:0000313" key="3">
    <source>
        <dbReference type="Proteomes" id="UP000886722"/>
    </source>
</evidence>
<name>A0A9D1GD98_9BACT</name>
<dbReference type="AlphaFoldDB" id="A0A9D1GD98"/>
<dbReference type="EMBL" id="DVKT01000011">
    <property type="protein sequence ID" value="HIT38768.1"/>
    <property type="molecule type" value="Genomic_DNA"/>
</dbReference>
<accession>A0A9D1GD98</accession>
<feature type="signal peptide" evidence="1">
    <location>
        <begin position="1"/>
        <end position="24"/>
    </location>
</feature>
<reference evidence="2" key="1">
    <citation type="submission" date="2020-10" db="EMBL/GenBank/DDBJ databases">
        <authorList>
            <person name="Gilroy R."/>
        </authorList>
    </citation>
    <scope>NUCLEOTIDE SEQUENCE</scope>
    <source>
        <strain evidence="2">21143</strain>
    </source>
</reference>
<sequence length="176" mass="19151">MKKMCLKGLFTFCLLWGFSLTTLAQTRLPQGEIVEVRIVDGFTSKDAPQKIKGVIDMDVKDPDTGKILIRRGAPVRIDTKIEKPRGKGRPGKITLNLLSTEAVDGKNIRLSRTAEFSGKSRRGLALGLGIGLPLGTIVCFPWGFACLAIKGLHAEVPAGTILDYVIVAEDYTITPR</sequence>
<dbReference type="Proteomes" id="UP000886722">
    <property type="component" value="Unassembled WGS sequence"/>
</dbReference>
<feature type="chain" id="PRO_5039501190" evidence="1">
    <location>
        <begin position="25"/>
        <end position="176"/>
    </location>
</feature>
<comment type="caution">
    <text evidence="2">The sequence shown here is derived from an EMBL/GenBank/DDBJ whole genome shotgun (WGS) entry which is preliminary data.</text>
</comment>
<keyword evidence="1" id="KW-0732">Signal</keyword>
<protein>
    <submittedName>
        <fullName evidence="2">Uncharacterized protein</fullName>
    </submittedName>
</protein>
<reference evidence="2" key="2">
    <citation type="journal article" date="2021" name="PeerJ">
        <title>Extensive microbial diversity within the chicken gut microbiome revealed by metagenomics and culture.</title>
        <authorList>
            <person name="Gilroy R."/>
            <person name="Ravi A."/>
            <person name="Getino M."/>
            <person name="Pursley I."/>
            <person name="Horton D.L."/>
            <person name="Alikhan N.F."/>
            <person name="Baker D."/>
            <person name="Gharbi K."/>
            <person name="Hall N."/>
            <person name="Watson M."/>
            <person name="Adriaenssens E.M."/>
            <person name="Foster-Nyarko E."/>
            <person name="Jarju S."/>
            <person name="Secka A."/>
            <person name="Antonio M."/>
            <person name="Oren A."/>
            <person name="Chaudhuri R.R."/>
            <person name="La Ragione R."/>
            <person name="Hildebrand F."/>
            <person name="Pallen M.J."/>
        </authorList>
    </citation>
    <scope>NUCLEOTIDE SEQUENCE</scope>
    <source>
        <strain evidence="2">21143</strain>
    </source>
</reference>
<proteinExistence type="predicted"/>